<proteinExistence type="inferred from homology"/>
<feature type="transmembrane region" description="Helical" evidence="14">
    <location>
        <begin position="146"/>
        <end position="168"/>
    </location>
</feature>
<protein>
    <submittedName>
        <fullName evidence="15">Uncharacterized protein</fullName>
    </submittedName>
</protein>
<sequence length="277" mass="31952">LFIWGLGPAYVPYWLWSESLWCSWFVAVMLRYCISLHTSFLINSAAHMYGMKPYDNTLIPVEANVRHFLVGEGFHNYHHSFPQDYSASELGAIDSFNPQTAFIDMFAAIGWAYDLKKPSIDAVKNRRIRCGDNSNQISRSRLSEQIVGLLTVFMPFWVITILRMNAFVWPVIPMGLYLITCHPHGFNTNKVIKSKTVDVSNLLADPVVSFQHKHYFVLGLFIWGLGPAYVTYWLWSESLWCSWFVAVMLRYVISLHTSFLINSAAHMYGMKVFMHVN</sequence>
<evidence type="ECO:0000256" key="9">
    <source>
        <dbReference type="ARBA" id="ARBA00023004"/>
    </source>
</evidence>
<dbReference type="PRINTS" id="PR00075">
    <property type="entry name" value="FACDDSATRASE"/>
</dbReference>
<evidence type="ECO:0000256" key="1">
    <source>
        <dbReference type="ARBA" id="ARBA00004141"/>
    </source>
</evidence>
<keyword evidence="10" id="KW-0443">Lipid metabolism</keyword>
<dbReference type="EMBL" id="OC864326">
    <property type="protein sequence ID" value="CAD7631633.1"/>
    <property type="molecule type" value="Genomic_DNA"/>
</dbReference>
<evidence type="ECO:0000256" key="6">
    <source>
        <dbReference type="ARBA" id="ARBA00022832"/>
    </source>
</evidence>
<evidence type="ECO:0000256" key="5">
    <source>
        <dbReference type="ARBA" id="ARBA00022723"/>
    </source>
</evidence>
<keyword evidence="16" id="KW-1185">Reference proteome</keyword>
<comment type="cofactor">
    <cofactor evidence="13">
        <name>Fe(2+)</name>
        <dbReference type="ChEBI" id="CHEBI:29033"/>
    </cofactor>
</comment>
<evidence type="ECO:0000256" key="8">
    <source>
        <dbReference type="ARBA" id="ARBA00023002"/>
    </source>
</evidence>
<evidence type="ECO:0000313" key="16">
    <source>
        <dbReference type="Proteomes" id="UP000759131"/>
    </source>
</evidence>
<keyword evidence="8 13" id="KW-0560">Oxidoreductase</keyword>
<evidence type="ECO:0000256" key="11">
    <source>
        <dbReference type="ARBA" id="ARBA00023136"/>
    </source>
</evidence>
<keyword evidence="9" id="KW-0408">Iron</keyword>
<comment type="similarity">
    <text evidence="2 13">Belongs to the fatty acid desaturase type 1 family.</text>
</comment>
<evidence type="ECO:0000256" key="12">
    <source>
        <dbReference type="ARBA" id="ARBA00023160"/>
    </source>
</evidence>
<reference evidence="15" key="1">
    <citation type="submission" date="2020-11" db="EMBL/GenBank/DDBJ databases">
        <authorList>
            <person name="Tran Van P."/>
        </authorList>
    </citation>
    <scope>NUCLEOTIDE SEQUENCE</scope>
</reference>
<keyword evidence="6" id="KW-0276">Fatty acid metabolism</keyword>
<organism evidence="15">
    <name type="scientific">Medioppia subpectinata</name>
    <dbReference type="NCBI Taxonomy" id="1979941"/>
    <lineage>
        <taxon>Eukaryota</taxon>
        <taxon>Metazoa</taxon>
        <taxon>Ecdysozoa</taxon>
        <taxon>Arthropoda</taxon>
        <taxon>Chelicerata</taxon>
        <taxon>Arachnida</taxon>
        <taxon>Acari</taxon>
        <taxon>Acariformes</taxon>
        <taxon>Sarcoptiformes</taxon>
        <taxon>Oribatida</taxon>
        <taxon>Brachypylina</taxon>
        <taxon>Oppioidea</taxon>
        <taxon>Oppiidae</taxon>
        <taxon>Medioppia</taxon>
    </lineage>
</organism>
<keyword evidence="11 14" id="KW-0472">Membrane</keyword>
<dbReference type="PANTHER" id="PTHR11351:SF31">
    <property type="entry name" value="DESATURASE 1, ISOFORM A-RELATED"/>
    <property type="match status" value="1"/>
</dbReference>
<evidence type="ECO:0000313" key="15">
    <source>
        <dbReference type="EMBL" id="CAD7631633.1"/>
    </source>
</evidence>
<dbReference type="OrthoDB" id="6406588at2759"/>
<feature type="non-terminal residue" evidence="15">
    <location>
        <position position="1"/>
    </location>
</feature>
<dbReference type="InterPro" id="IPR015876">
    <property type="entry name" value="Acyl-CoA_DS"/>
</dbReference>
<evidence type="ECO:0000256" key="14">
    <source>
        <dbReference type="SAM" id="Phobius"/>
    </source>
</evidence>
<comment type="subcellular location">
    <subcellularLocation>
        <location evidence="1">Membrane</location>
        <topology evidence="1">Multi-pass membrane protein</topology>
    </subcellularLocation>
</comment>
<evidence type="ECO:0000256" key="2">
    <source>
        <dbReference type="ARBA" id="ARBA00009295"/>
    </source>
</evidence>
<feature type="transmembrane region" description="Helical" evidence="14">
    <location>
        <begin position="20"/>
        <end position="42"/>
    </location>
</feature>
<dbReference type="GO" id="GO:0006636">
    <property type="term" value="P:unsaturated fatty acid biosynthetic process"/>
    <property type="evidence" value="ECO:0007669"/>
    <property type="project" value="TreeGrafter"/>
</dbReference>
<keyword evidence="3 13" id="KW-0444">Lipid biosynthesis</keyword>
<gene>
    <name evidence="15" type="ORF">OSB1V03_LOCUS12042</name>
</gene>
<keyword evidence="5" id="KW-0479">Metal-binding</keyword>
<keyword evidence="4 13" id="KW-0812">Transmembrane</keyword>
<dbReference type="PANTHER" id="PTHR11351">
    <property type="entry name" value="ACYL-COA DESATURASE"/>
    <property type="match status" value="1"/>
</dbReference>
<dbReference type="GO" id="GO:0005506">
    <property type="term" value="F:iron ion binding"/>
    <property type="evidence" value="ECO:0007669"/>
    <property type="project" value="TreeGrafter"/>
</dbReference>
<dbReference type="EMBL" id="CAJPIZ010009751">
    <property type="protein sequence ID" value="CAG2112063.1"/>
    <property type="molecule type" value="Genomic_DNA"/>
</dbReference>
<dbReference type="PROSITE" id="PS00476">
    <property type="entry name" value="FATTY_ACID_DESATUR_1"/>
    <property type="match status" value="1"/>
</dbReference>
<dbReference type="InterPro" id="IPR001522">
    <property type="entry name" value="FADS-1_CS"/>
</dbReference>
<dbReference type="GO" id="GO:0005789">
    <property type="term" value="C:endoplasmic reticulum membrane"/>
    <property type="evidence" value="ECO:0007669"/>
    <property type="project" value="TreeGrafter"/>
</dbReference>
<accession>A0A7R9Q4U0</accession>
<evidence type="ECO:0000256" key="13">
    <source>
        <dbReference type="RuleBase" id="RU000581"/>
    </source>
</evidence>
<keyword evidence="7 14" id="KW-1133">Transmembrane helix</keyword>
<keyword evidence="12 13" id="KW-0275">Fatty acid biosynthesis</keyword>
<evidence type="ECO:0000256" key="7">
    <source>
        <dbReference type="ARBA" id="ARBA00022989"/>
    </source>
</evidence>
<evidence type="ECO:0000256" key="3">
    <source>
        <dbReference type="ARBA" id="ARBA00022516"/>
    </source>
</evidence>
<evidence type="ECO:0000256" key="4">
    <source>
        <dbReference type="ARBA" id="ARBA00022692"/>
    </source>
</evidence>
<feature type="transmembrane region" description="Helical" evidence="14">
    <location>
        <begin position="247"/>
        <end position="268"/>
    </location>
</feature>
<evidence type="ECO:0000256" key="10">
    <source>
        <dbReference type="ARBA" id="ARBA00023098"/>
    </source>
</evidence>
<dbReference type="Proteomes" id="UP000759131">
    <property type="component" value="Unassembled WGS sequence"/>
</dbReference>
<comment type="domain">
    <text evidence="13">The histidine box domains are involved in binding the catalytic metal ions.</text>
</comment>
<dbReference type="GO" id="GO:0004768">
    <property type="term" value="F:stearoyl-CoA 9-desaturase activity"/>
    <property type="evidence" value="ECO:0007669"/>
    <property type="project" value="TreeGrafter"/>
</dbReference>
<dbReference type="AlphaFoldDB" id="A0A7R9Q4U0"/>
<feature type="transmembrane region" description="Helical" evidence="14">
    <location>
        <begin position="215"/>
        <end position="235"/>
    </location>
</feature>
<name>A0A7R9Q4U0_9ACAR</name>